<evidence type="ECO:0008006" key="4">
    <source>
        <dbReference type="Google" id="ProtNLM"/>
    </source>
</evidence>
<name>A0A1G9R9B1_9SPHI</name>
<reference evidence="3" key="1">
    <citation type="submission" date="2016-10" db="EMBL/GenBank/DDBJ databases">
        <authorList>
            <person name="Varghese N."/>
            <person name="Submissions S."/>
        </authorList>
    </citation>
    <scope>NUCLEOTIDE SEQUENCE [LARGE SCALE GENOMIC DNA]</scope>
    <source>
        <strain evidence="3">DSM 24536</strain>
    </source>
</reference>
<protein>
    <recommendedName>
        <fullName evidence="4">Lipocalin-like domain-containing protein</fullName>
    </recommendedName>
</protein>
<dbReference type="AlphaFoldDB" id="A0A1G9R9B1"/>
<evidence type="ECO:0000313" key="3">
    <source>
        <dbReference type="Proteomes" id="UP000199226"/>
    </source>
</evidence>
<organism evidence="2 3">
    <name type="scientific">Daejeonella rubra</name>
    <dbReference type="NCBI Taxonomy" id="990371"/>
    <lineage>
        <taxon>Bacteria</taxon>
        <taxon>Pseudomonadati</taxon>
        <taxon>Bacteroidota</taxon>
        <taxon>Sphingobacteriia</taxon>
        <taxon>Sphingobacteriales</taxon>
        <taxon>Sphingobacteriaceae</taxon>
        <taxon>Daejeonella</taxon>
    </lineage>
</organism>
<keyword evidence="1" id="KW-0732">Signal</keyword>
<sequence>MKKLINSTLIFAFAAILLTACSASKTAVNTQQVSRSDVSGKWTVNNVSLDGFPAGYSVRNVFDMAAYGDFQGSTWDLNGNGTGSISLTNGAVQPIYWSVNKSGAVHTFQFKKLADGQKPKEVTTGYSLQFGDVSGGTAVFKTPVSLPGGQTAYINFSFAKQ</sequence>
<gene>
    <name evidence="2" type="ORF">SAMN05421813_107127</name>
</gene>
<dbReference type="STRING" id="990371.SAMN05421813_107127"/>
<evidence type="ECO:0000313" key="2">
    <source>
        <dbReference type="EMBL" id="SDM19015.1"/>
    </source>
</evidence>
<dbReference type="OrthoDB" id="1121756at2"/>
<feature type="signal peptide" evidence="1">
    <location>
        <begin position="1"/>
        <end position="27"/>
    </location>
</feature>
<proteinExistence type="predicted"/>
<feature type="chain" id="PRO_5011615357" description="Lipocalin-like domain-containing protein" evidence="1">
    <location>
        <begin position="28"/>
        <end position="161"/>
    </location>
</feature>
<dbReference type="PROSITE" id="PS51257">
    <property type="entry name" value="PROKAR_LIPOPROTEIN"/>
    <property type="match status" value="1"/>
</dbReference>
<accession>A0A1G9R9B1</accession>
<dbReference type="RefSeq" id="WP_090702735.1">
    <property type="nucleotide sequence ID" value="NZ_FNHH01000007.1"/>
</dbReference>
<evidence type="ECO:0000256" key="1">
    <source>
        <dbReference type="SAM" id="SignalP"/>
    </source>
</evidence>
<dbReference type="Proteomes" id="UP000199226">
    <property type="component" value="Unassembled WGS sequence"/>
</dbReference>
<keyword evidence="3" id="KW-1185">Reference proteome</keyword>
<dbReference type="EMBL" id="FNHH01000007">
    <property type="protein sequence ID" value="SDM19015.1"/>
    <property type="molecule type" value="Genomic_DNA"/>
</dbReference>